<dbReference type="Pfam" id="PF11706">
    <property type="entry name" value="zf-CGNR"/>
    <property type="match status" value="1"/>
</dbReference>
<accession>A0A3A9WDL5</accession>
<dbReference type="SUPFAM" id="SSF160904">
    <property type="entry name" value="Jann2411-like"/>
    <property type="match status" value="1"/>
</dbReference>
<dbReference type="AlphaFoldDB" id="A0A3A9WDL5"/>
<dbReference type="EMBL" id="RBDY01000004">
    <property type="protein sequence ID" value="RKN25124.1"/>
    <property type="molecule type" value="Genomic_DNA"/>
</dbReference>
<protein>
    <submittedName>
        <fullName evidence="2">CGNR zinc finger domain-containing protein</fullName>
    </submittedName>
</protein>
<dbReference type="EMBL" id="RBDX01000004">
    <property type="protein sequence ID" value="RKN10860.1"/>
    <property type="molecule type" value="Genomic_DNA"/>
</dbReference>
<evidence type="ECO:0000313" key="3">
    <source>
        <dbReference type="EMBL" id="RKN25124.1"/>
    </source>
</evidence>
<dbReference type="InterPro" id="IPR010852">
    <property type="entry name" value="ABATE"/>
</dbReference>
<sequence>MEQVRTFLNTWRLPNDTRTPEDLLPGLAGAEASWRAALPDVAPVGAGEWEELLRLRADLRDALGEHAPDGLRGWLARHPVVAALGDDPPVRHRPQHPGAVGDLLALVVDAMAYGRWPRLKACPDCRHVFYDHSRNRSRTWCGMYAERPEGRACGSIAKVRTYRKRKREQAA</sequence>
<evidence type="ECO:0000313" key="4">
    <source>
        <dbReference type="Proteomes" id="UP000268652"/>
    </source>
</evidence>
<dbReference type="Proteomes" id="UP000268652">
    <property type="component" value="Unassembled WGS sequence"/>
</dbReference>
<comment type="caution">
    <text evidence="2">The sequence shown here is derived from an EMBL/GenBank/DDBJ whole genome shotgun (WGS) entry which is preliminary data.</text>
</comment>
<name>A0A3A9WDL5_9ACTN</name>
<proteinExistence type="predicted"/>
<keyword evidence="4" id="KW-1185">Reference proteome</keyword>
<evidence type="ECO:0000313" key="2">
    <source>
        <dbReference type="EMBL" id="RKN10860.1"/>
    </source>
</evidence>
<reference evidence="4 5" key="1">
    <citation type="submission" date="2018-09" db="EMBL/GenBank/DDBJ databases">
        <title>Streptomyces sp. nov. DS1-2, an endophytic actinomycete isolated from roots of Dendrobium scabrilingue.</title>
        <authorList>
            <person name="Kuncharoen N."/>
            <person name="Kudo T."/>
            <person name="Ohkuma M."/>
            <person name="Yuki M."/>
            <person name="Tanasupawat S."/>
        </authorList>
    </citation>
    <scope>NUCLEOTIDE SEQUENCE [LARGE SCALE GENOMIC DNA]</scope>
    <source>
        <strain evidence="2 5">AZ1-7</strain>
        <strain evidence="3 4">DS1-2</strain>
    </source>
</reference>
<evidence type="ECO:0000313" key="5">
    <source>
        <dbReference type="Proteomes" id="UP000275024"/>
    </source>
</evidence>
<dbReference type="Proteomes" id="UP000275024">
    <property type="component" value="Unassembled WGS sequence"/>
</dbReference>
<organism evidence="2 5">
    <name type="scientific">Streptomyces radicis</name>
    <dbReference type="NCBI Taxonomy" id="1750517"/>
    <lineage>
        <taxon>Bacteria</taxon>
        <taxon>Bacillati</taxon>
        <taxon>Actinomycetota</taxon>
        <taxon>Actinomycetes</taxon>
        <taxon>Kitasatosporales</taxon>
        <taxon>Streptomycetaceae</taxon>
        <taxon>Streptomyces</taxon>
    </lineage>
</organism>
<dbReference type="PANTHER" id="PTHR35525">
    <property type="entry name" value="BLL6575 PROTEIN"/>
    <property type="match status" value="1"/>
</dbReference>
<dbReference type="InterPro" id="IPR023286">
    <property type="entry name" value="ABATE_dom_sf"/>
</dbReference>
<gene>
    <name evidence="3" type="ORF">D7318_07675</name>
    <name evidence="2" type="ORF">D7319_06820</name>
</gene>
<dbReference type="PANTHER" id="PTHR35525:SF3">
    <property type="entry name" value="BLL6575 PROTEIN"/>
    <property type="match status" value="1"/>
</dbReference>
<dbReference type="Gene3D" id="1.10.3300.10">
    <property type="entry name" value="Jann2411-like domain"/>
    <property type="match status" value="1"/>
</dbReference>
<dbReference type="InterPro" id="IPR021005">
    <property type="entry name" value="Znf_CGNR"/>
</dbReference>
<evidence type="ECO:0000259" key="1">
    <source>
        <dbReference type="Pfam" id="PF11706"/>
    </source>
</evidence>
<feature type="domain" description="Zinc finger CGNR" evidence="1">
    <location>
        <begin position="118"/>
        <end position="166"/>
    </location>
</feature>